<dbReference type="PRINTS" id="PR00723">
    <property type="entry name" value="SUBTILISIN"/>
</dbReference>
<evidence type="ECO:0000259" key="7">
    <source>
        <dbReference type="Pfam" id="PF02225"/>
    </source>
</evidence>
<evidence type="ECO:0000259" key="8">
    <source>
        <dbReference type="Pfam" id="PF05922"/>
    </source>
</evidence>
<dbReference type="RefSeq" id="WP_307782603.1">
    <property type="nucleotide sequence ID" value="NZ_JAFBCM010000001.1"/>
</dbReference>
<dbReference type="Pfam" id="PF17766">
    <property type="entry name" value="fn3_6"/>
    <property type="match status" value="1"/>
</dbReference>
<dbReference type="Proteomes" id="UP001595699">
    <property type="component" value="Unassembled WGS sequence"/>
</dbReference>
<dbReference type="InterPro" id="IPR003137">
    <property type="entry name" value="PA_domain"/>
</dbReference>
<dbReference type="SUPFAM" id="SSF52025">
    <property type="entry name" value="PA domain"/>
    <property type="match status" value="1"/>
</dbReference>
<feature type="domain" description="Inhibitor I9" evidence="8">
    <location>
        <begin position="14"/>
        <end position="115"/>
    </location>
</feature>
<keyword evidence="4 5" id="KW-0720">Serine protease</keyword>
<dbReference type="InterPro" id="IPR023828">
    <property type="entry name" value="Peptidase_S8_Ser-AS"/>
</dbReference>
<dbReference type="PROSITE" id="PS00138">
    <property type="entry name" value="SUBTILASE_SER"/>
    <property type="match status" value="1"/>
</dbReference>
<dbReference type="GO" id="GO:0016787">
    <property type="term" value="F:hydrolase activity"/>
    <property type="evidence" value="ECO:0007669"/>
    <property type="project" value="UniProtKB-KW"/>
</dbReference>
<dbReference type="Gene3D" id="3.50.30.30">
    <property type="match status" value="1"/>
</dbReference>
<dbReference type="Gene3D" id="2.60.40.2310">
    <property type="match status" value="1"/>
</dbReference>
<feature type="domain" description="Peptidase S8/S53" evidence="6">
    <location>
        <begin position="143"/>
        <end position="594"/>
    </location>
</feature>
<evidence type="ECO:0000259" key="6">
    <source>
        <dbReference type="Pfam" id="PF00082"/>
    </source>
</evidence>
<dbReference type="Gene3D" id="3.30.70.80">
    <property type="entry name" value="Peptidase S8 propeptide/proteinase inhibitor I9"/>
    <property type="match status" value="1"/>
</dbReference>
<comment type="similarity">
    <text evidence="1 5">Belongs to the peptidase S8 family.</text>
</comment>
<evidence type="ECO:0000256" key="3">
    <source>
        <dbReference type="ARBA" id="ARBA00022801"/>
    </source>
</evidence>
<feature type="domain" description="Subtilisin-like protease fibronectin type-III" evidence="9">
    <location>
        <begin position="656"/>
        <end position="750"/>
    </location>
</feature>
<keyword evidence="11" id="KW-1185">Reference proteome</keyword>
<dbReference type="InterPro" id="IPR000209">
    <property type="entry name" value="Peptidase_S8/S53_dom"/>
</dbReference>
<keyword evidence="2 5" id="KW-0645">Protease</keyword>
<organism evidence="10 11">
    <name type="scientific">Tenggerimyces flavus</name>
    <dbReference type="NCBI Taxonomy" id="1708749"/>
    <lineage>
        <taxon>Bacteria</taxon>
        <taxon>Bacillati</taxon>
        <taxon>Actinomycetota</taxon>
        <taxon>Actinomycetes</taxon>
        <taxon>Propionibacteriales</taxon>
        <taxon>Nocardioidaceae</taxon>
        <taxon>Tenggerimyces</taxon>
    </lineage>
</organism>
<evidence type="ECO:0000259" key="9">
    <source>
        <dbReference type="Pfam" id="PF17766"/>
    </source>
</evidence>
<feature type="active site" description="Charge relay system" evidence="5">
    <location>
        <position position="227"/>
    </location>
</feature>
<dbReference type="EC" id="3.4.-.-" evidence="10"/>
<dbReference type="Pfam" id="PF02225">
    <property type="entry name" value="PA"/>
    <property type="match status" value="1"/>
</dbReference>
<dbReference type="PANTHER" id="PTHR10795">
    <property type="entry name" value="PROPROTEIN CONVERTASE SUBTILISIN/KEXIN"/>
    <property type="match status" value="1"/>
</dbReference>
<dbReference type="PROSITE" id="PS51892">
    <property type="entry name" value="SUBTILASE"/>
    <property type="match status" value="1"/>
</dbReference>
<dbReference type="CDD" id="cd04852">
    <property type="entry name" value="Peptidases_S8_3"/>
    <property type="match status" value="1"/>
</dbReference>
<dbReference type="InterPro" id="IPR037045">
    <property type="entry name" value="S8pro/Inhibitor_I9_sf"/>
</dbReference>
<proteinExistence type="inferred from homology"/>
<dbReference type="Pfam" id="PF00082">
    <property type="entry name" value="Peptidase_S8"/>
    <property type="match status" value="1"/>
</dbReference>
<evidence type="ECO:0000256" key="4">
    <source>
        <dbReference type="ARBA" id="ARBA00022825"/>
    </source>
</evidence>
<reference evidence="11" key="1">
    <citation type="journal article" date="2019" name="Int. J. Syst. Evol. Microbiol.">
        <title>The Global Catalogue of Microorganisms (GCM) 10K type strain sequencing project: providing services to taxonomists for standard genome sequencing and annotation.</title>
        <authorList>
            <consortium name="The Broad Institute Genomics Platform"/>
            <consortium name="The Broad Institute Genome Sequencing Center for Infectious Disease"/>
            <person name="Wu L."/>
            <person name="Ma J."/>
        </authorList>
    </citation>
    <scope>NUCLEOTIDE SEQUENCE [LARGE SCALE GENOMIC DNA]</scope>
    <source>
        <strain evidence="11">CGMCC 4.7241</strain>
    </source>
</reference>
<comment type="caution">
    <text evidence="10">The sequence shown here is derived from an EMBL/GenBank/DDBJ whole genome shotgun (WGS) entry which is preliminary data.</text>
</comment>
<dbReference type="Pfam" id="PF05922">
    <property type="entry name" value="Inhibitor_I9"/>
    <property type="match status" value="1"/>
</dbReference>
<dbReference type="InterPro" id="IPR041469">
    <property type="entry name" value="Subtilisin-like_FN3"/>
</dbReference>
<gene>
    <name evidence="10" type="ORF">ACFOUW_33530</name>
</gene>
<dbReference type="InterPro" id="IPR015500">
    <property type="entry name" value="Peptidase_S8_subtilisin-rel"/>
</dbReference>
<dbReference type="Gene3D" id="3.40.50.200">
    <property type="entry name" value="Peptidase S8/S53 domain"/>
    <property type="match status" value="1"/>
</dbReference>
<evidence type="ECO:0000256" key="5">
    <source>
        <dbReference type="PROSITE-ProRule" id="PRU01240"/>
    </source>
</evidence>
<dbReference type="CDD" id="cd02120">
    <property type="entry name" value="PA_subtilisin_like"/>
    <property type="match status" value="1"/>
</dbReference>
<dbReference type="Gene3D" id="2.60.120.380">
    <property type="match status" value="1"/>
</dbReference>
<dbReference type="InterPro" id="IPR036852">
    <property type="entry name" value="Peptidase_S8/S53_dom_sf"/>
</dbReference>
<feature type="active site" description="Charge relay system" evidence="5">
    <location>
        <position position="549"/>
    </location>
</feature>
<name>A0ABV7YLE8_9ACTN</name>
<keyword evidence="3 5" id="KW-0378">Hydrolase</keyword>
<feature type="active site" description="Charge relay system" evidence="5">
    <location>
        <position position="152"/>
    </location>
</feature>
<evidence type="ECO:0000313" key="10">
    <source>
        <dbReference type="EMBL" id="MFC3765798.1"/>
    </source>
</evidence>
<feature type="domain" description="PA" evidence="7">
    <location>
        <begin position="407"/>
        <end position="472"/>
    </location>
</feature>
<dbReference type="InterPro" id="IPR034197">
    <property type="entry name" value="Peptidases_S8_3"/>
</dbReference>
<accession>A0ABV7YLE8</accession>
<dbReference type="EMBL" id="JBHRZH010000043">
    <property type="protein sequence ID" value="MFC3765798.1"/>
    <property type="molecule type" value="Genomic_DNA"/>
</dbReference>
<evidence type="ECO:0000256" key="1">
    <source>
        <dbReference type="ARBA" id="ARBA00011073"/>
    </source>
</evidence>
<dbReference type="InterPro" id="IPR010259">
    <property type="entry name" value="S8pro/Inhibitor_I9"/>
</dbReference>
<dbReference type="InterPro" id="IPR045051">
    <property type="entry name" value="SBT"/>
</dbReference>
<protein>
    <submittedName>
        <fullName evidence="10">S8 family peptidase</fullName>
        <ecNumber evidence="10">3.4.-.-</ecNumber>
    </submittedName>
</protein>
<evidence type="ECO:0000256" key="2">
    <source>
        <dbReference type="ARBA" id="ARBA00022670"/>
    </source>
</evidence>
<evidence type="ECO:0000313" key="11">
    <source>
        <dbReference type="Proteomes" id="UP001595699"/>
    </source>
</evidence>
<dbReference type="SUPFAM" id="SSF52743">
    <property type="entry name" value="Subtilisin-like"/>
    <property type="match status" value="1"/>
</dbReference>
<sequence length="967" mass="98105">MTSANPAPTYKSGTYIVQLADQPVLSYEGGLSGLKSTKPAVGAKVRRDNAAVKSYRSYLGKQRGKLLAKIGGAKKLYDYDYAFAGFAAKLTGDQAAELAKTPGVLSVTKDEIRKLDTSTTPTFLGLTGKGGMWEKLGGIDKAGDGVIVGVVDSGFWQESKSFAPIKTTKASDRLIKRKFDGTCDKGIEQPYVKCNNKVIGARYFLEGTGVDNVDKSDYISPRDGGGHGSHTASTAAGNNGVPAVVEGSNLGNVSGMAPHARLAIYKVCWTTGGGGCAGSDSVAAIDTAIADGVDVINFSISGSTASVVDPVELAFFRAARAGVFVAASAGNSGPGSSTVAHNSPWLATVAAGTHDRVYESSVTLGNGATYAGVGQGAAVPSSPVVLSTAVGLPGKPANEVQLCYIGALDPAKVAGKIVVCDRGVNARVDKSAAVKQAGGVGVVLANTSPSSLNADLHTLPTVHVDETAGAAIKAYVSANPAATASLAQGTGVAGAEAPWVASFSSRGPALAGGGDLLKPDIMAPGVDVLAAVAPPSNSGRDFDYYSGTSMSSPHIAGLAALVIQAHPRWSPAAVKSALMTTATTLDNKGNPITNDTGTPASALDYGAGQVVPTKALDPGLVYDSGPKDWIRYLCGLGQLPSSDRNCKKLGSIDASNLNYPSIAAGDLAGDQTITRTVTSVSRSRSTYTAHVSSPAGFSVSVVPSKLRLSPGQSAKVKIKLTRTSAAFDAYAFGSLVWKDGKHSVQSPIVVKPVRVAAALEVRGAGASGSAKIATKAGYTGTLTASAAGLVAGTESNATLTNPDGSAFPTDAPAANDHVAKFTVPIAAGSSLARFSLYDSDYAAGTDLDLFVFKAGTNELVGSSAGGSAEEQIDIADPEAGSYDVYVDLFGLAPGETSLAVKHFTWGLGSTSTGNLTVTPASQPAKSGKSSSVTAAWTGLSAGKRWLGRVVYGDGTNPVGSTILRIDS</sequence>
<dbReference type="InterPro" id="IPR046450">
    <property type="entry name" value="PA_dom_sf"/>
</dbReference>